<dbReference type="Pfam" id="PF02782">
    <property type="entry name" value="FGGY_C"/>
    <property type="match status" value="1"/>
</dbReference>
<feature type="domain" description="Carbohydrate kinase FGGY N-terminal" evidence="7">
    <location>
        <begin position="10"/>
        <end position="272"/>
    </location>
</feature>
<dbReference type="PANTHER" id="PTHR10196">
    <property type="entry name" value="SUGAR KINASE"/>
    <property type="match status" value="1"/>
</dbReference>
<evidence type="ECO:0000259" key="7">
    <source>
        <dbReference type="Pfam" id="PF00370"/>
    </source>
</evidence>
<keyword evidence="3" id="KW-0547">Nucleotide-binding</keyword>
<keyword evidence="4 9" id="KW-0418">Kinase</keyword>
<dbReference type="GO" id="GO:0005829">
    <property type="term" value="C:cytosol"/>
    <property type="evidence" value="ECO:0007669"/>
    <property type="project" value="TreeGrafter"/>
</dbReference>
<gene>
    <name evidence="9" type="primary">glpK</name>
    <name evidence="9" type="ORF">FMM08_17955</name>
</gene>
<dbReference type="Proteomes" id="UP000321234">
    <property type="component" value="Unassembled WGS sequence"/>
</dbReference>
<keyword evidence="5" id="KW-0067">ATP-binding</keyword>
<dbReference type="GO" id="GO:0019563">
    <property type="term" value="P:glycerol catabolic process"/>
    <property type="evidence" value="ECO:0007669"/>
    <property type="project" value="TreeGrafter"/>
</dbReference>
<reference evidence="9 10" key="1">
    <citation type="submission" date="2019-07" db="EMBL/GenBank/DDBJ databases">
        <title>Quadrisphaera sp. strain DD2A genome sequencing and assembly.</title>
        <authorList>
            <person name="Kim I."/>
        </authorList>
    </citation>
    <scope>NUCLEOTIDE SEQUENCE [LARGE SCALE GENOMIC DNA]</scope>
    <source>
        <strain evidence="9 10">DD2A</strain>
    </source>
</reference>
<dbReference type="OrthoDB" id="9805576at2"/>
<proteinExistence type="inferred from homology"/>
<dbReference type="Pfam" id="PF00370">
    <property type="entry name" value="FGGY_N"/>
    <property type="match status" value="1"/>
</dbReference>
<keyword evidence="2 9" id="KW-0808">Transferase</keyword>
<evidence type="ECO:0000256" key="1">
    <source>
        <dbReference type="ARBA" id="ARBA00009156"/>
    </source>
</evidence>
<dbReference type="SUPFAM" id="SSF53067">
    <property type="entry name" value="Actin-like ATPase domain"/>
    <property type="match status" value="2"/>
</dbReference>
<comment type="caution">
    <text evidence="9">The sequence shown here is derived from an EMBL/GenBank/DDBJ whole genome shotgun (WGS) entry which is preliminary data.</text>
</comment>
<organism evidence="9 10">
    <name type="scientific">Quadrisphaera setariae</name>
    <dbReference type="NCBI Taxonomy" id="2593304"/>
    <lineage>
        <taxon>Bacteria</taxon>
        <taxon>Bacillati</taxon>
        <taxon>Actinomycetota</taxon>
        <taxon>Actinomycetes</taxon>
        <taxon>Kineosporiales</taxon>
        <taxon>Kineosporiaceae</taxon>
        <taxon>Quadrisphaera</taxon>
    </lineage>
</organism>
<protein>
    <recommendedName>
        <fullName evidence="6">ATP:glycerol 3-phosphotransferase</fullName>
    </recommendedName>
</protein>
<evidence type="ECO:0000256" key="6">
    <source>
        <dbReference type="ARBA" id="ARBA00043149"/>
    </source>
</evidence>
<feature type="domain" description="Carbohydrate kinase FGGY C-terminal" evidence="8">
    <location>
        <begin position="282"/>
        <end position="467"/>
    </location>
</feature>
<dbReference type="InterPro" id="IPR018484">
    <property type="entry name" value="FGGY_N"/>
</dbReference>
<dbReference type="Gene3D" id="3.30.420.40">
    <property type="match status" value="2"/>
</dbReference>
<dbReference type="PANTHER" id="PTHR10196:SF69">
    <property type="entry name" value="GLYCEROL KINASE"/>
    <property type="match status" value="1"/>
</dbReference>
<dbReference type="AlphaFoldDB" id="A0A5C8Z635"/>
<dbReference type="NCBIfam" id="NF000756">
    <property type="entry name" value="PRK00047.1"/>
    <property type="match status" value="1"/>
</dbReference>
<comment type="similarity">
    <text evidence="1">Belongs to the FGGY kinase family.</text>
</comment>
<dbReference type="CDD" id="cd07769">
    <property type="entry name" value="ASKHA_NBD_FGGY_GK"/>
    <property type="match status" value="1"/>
</dbReference>
<evidence type="ECO:0000259" key="8">
    <source>
        <dbReference type="Pfam" id="PF02782"/>
    </source>
</evidence>
<dbReference type="PIRSF" id="PIRSF000538">
    <property type="entry name" value="GlpK"/>
    <property type="match status" value="1"/>
</dbReference>
<evidence type="ECO:0000256" key="5">
    <source>
        <dbReference type="ARBA" id="ARBA00022840"/>
    </source>
</evidence>
<accession>A0A5C8Z635</accession>
<name>A0A5C8Z635_9ACTN</name>
<evidence type="ECO:0000256" key="4">
    <source>
        <dbReference type="ARBA" id="ARBA00022777"/>
    </source>
</evidence>
<dbReference type="GO" id="GO:0004370">
    <property type="term" value="F:glycerol kinase activity"/>
    <property type="evidence" value="ECO:0007669"/>
    <property type="project" value="TreeGrafter"/>
</dbReference>
<keyword evidence="10" id="KW-1185">Reference proteome</keyword>
<dbReference type="InterPro" id="IPR018483">
    <property type="entry name" value="Carb_kinase_FGGY_CS"/>
</dbReference>
<evidence type="ECO:0000313" key="10">
    <source>
        <dbReference type="Proteomes" id="UP000321234"/>
    </source>
</evidence>
<dbReference type="InterPro" id="IPR018485">
    <property type="entry name" value="FGGY_C"/>
</dbReference>
<dbReference type="InterPro" id="IPR000577">
    <property type="entry name" value="Carb_kinase_FGGY"/>
</dbReference>
<evidence type="ECO:0000313" key="9">
    <source>
        <dbReference type="EMBL" id="TXR52648.1"/>
    </source>
</evidence>
<dbReference type="PROSITE" id="PS00933">
    <property type="entry name" value="FGGY_KINASES_1"/>
    <property type="match status" value="1"/>
</dbReference>
<dbReference type="RefSeq" id="WP_147927770.1">
    <property type="nucleotide sequence ID" value="NZ_VKAC01000012.1"/>
</dbReference>
<evidence type="ECO:0000256" key="2">
    <source>
        <dbReference type="ARBA" id="ARBA00022679"/>
    </source>
</evidence>
<dbReference type="InterPro" id="IPR043129">
    <property type="entry name" value="ATPase_NBD"/>
</dbReference>
<sequence length="524" mass="55464">MSSPTASGPYVMALDEGSTSARAVLVDPAGRIAAEARSPVVPKRPRRGWVELDPAALWAAQRSAIGRAMAQVGAHPSDVAAVGITTHRESVFMWDRATGTPVHDGIMWMSHQTDDVVARWRAAGLDAESRARTGVPVDSFFSAAKIAWLLEEVPGVRERAEAGELAVGTVDTWLLWNLTGGRSHLTDHGEASRTGLFNLRDLEWDVHLLDAYGIPRELLPAAVASDAGFGEVEPGVLGGLVGDPSLRSTPASARHTIPVTAVLADQQAGMFGQACFTPGSAKNTYGTASVLTVNSGGDVLAVEGMTSSAAWTVGGQTTYESEGVVFHSGQTLQWLRDDLQVLRAGDDIEAVARAAGDDHGIYLVPGFTGLCAPHWEHGARGAVVGLTLETRPEHLVRAGVESMAYQTRDVVEGYRKAGIDLPELRVDGGAAGNDLLCQFQADVIGIPVVRPDELERTALGVAYLAGAGVGWWKTPDDVEASWAVETTFEPQMSAERREELCAGWDDAVAGVVDAAARRASRTPA</sequence>
<dbReference type="GO" id="GO:0005524">
    <property type="term" value="F:ATP binding"/>
    <property type="evidence" value="ECO:0007669"/>
    <property type="project" value="UniProtKB-KW"/>
</dbReference>
<dbReference type="EMBL" id="VKAC01000012">
    <property type="protein sequence ID" value="TXR52648.1"/>
    <property type="molecule type" value="Genomic_DNA"/>
</dbReference>
<evidence type="ECO:0000256" key="3">
    <source>
        <dbReference type="ARBA" id="ARBA00022741"/>
    </source>
</evidence>